<dbReference type="Proteomes" id="UP000196710">
    <property type="component" value="Chromosome"/>
</dbReference>
<keyword evidence="1" id="KW-1133">Transmembrane helix</keyword>
<dbReference type="AlphaFoldDB" id="A0A1Z2XNC6"/>
<evidence type="ECO:0000256" key="1">
    <source>
        <dbReference type="SAM" id="Phobius"/>
    </source>
</evidence>
<dbReference type="KEGG" id="amur:ADH66_04340"/>
<proteinExistence type="predicted"/>
<keyword evidence="1" id="KW-0812">Transmembrane</keyword>
<evidence type="ECO:0000313" key="4">
    <source>
        <dbReference type="Proteomes" id="UP000196710"/>
    </source>
</evidence>
<reference evidence="3 5" key="3">
    <citation type="submission" date="2020-11" db="EMBL/GenBank/DDBJ databases">
        <title>Closed and high quality bacterial genomes of the OMM12 community.</title>
        <authorList>
            <person name="Marbouty M."/>
            <person name="Lamy-Besnier Q."/>
            <person name="Debarbieux L."/>
            <person name="Koszul R."/>
        </authorList>
    </citation>
    <scope>NUCLEOTIDE SEQUENCE [LARGE SCALE GENOMIC DNA]</scope>
    <source>
        <strain evidence="3 5">KB18</strain>
    </source>
</reference>
<dbReference type="RefSeq" id="WP_066535249.1">
    <property type="nucleotide sequence ID" value="NZ_CAQHGX010000006.1"/>
</dbReference>
<keyword evidence="1" id="KW-0472">Membrane</keyword>
<dbReference type="EMBL" id="CP065321">
    <property type="protein sequence ID" value="QQR29237.1"/>
    <property type="molecule type" value="Genomic_DNA"/>
</dbReference>
<reference evidence="2" key="1">
    <citation type="journal article" date="2017" name="Genome Announc.">
        <title>High-Quality Whole-Genome Sequences of the Oligo-Mouse-Microbiota Bacterial Community.</title>
        <authorList>
            <person name="Garzetti D."/>
            <person name="Brugiroux S."/>
            <person name="Bunk B."/>
            <person name="Pukall R."/>
            <person name="McCoy K.D."/>
            <person name="Macpherson A.J."/>
            <person name="Stecher B."/>
        </authorList>
    </citation>
    <scope>NUCLEOTIDE SEQUENCE</scope>
    <source>
        <strain evidence="2">KB18</strain>
    </source>
</reference>
<organism evidence="3 5">
    <name type="scientific">Acutalibacter muris</name>
    <dbReference type="NCBI Taxonomy" id="1796620"/>
    <lineage>
        <taxon>Bacteria</taxon>
        <taxon>Bacillati</taxon>
        <taxon>Bacillota</taxon>
        <taxon>Clostridia</taxon>
        <taxon>Eubacteriales</taxon>
        <taxon>Acutalibacteraceae</taxon>
        <taxon>Acutalibacter</taxon>
    </lineage>
</organism>
<name>A0A1Z2XNC6_9FIRM</name>
<dbReference type="Proteomes" id="UP000596035">
    <property type="component" value="Chromosome"/>
</dbReference>
<evidence type="ECO:0000313" key="3">
    <source>
        <dbReference type="EMBL" id="QQR29237.1"/>
    </source>
</evidence>
<accession>A0A1Z2XNC6</accession>
<evidence type="ECO:0000313" key="5">
    <source>
        <dbReference type="Proteomes" id="UP000596035"/>
    </source>
</evidence>
<evidence type="ECO:0000313" key="2">
    <source>
        <dbReference type="EMBL" id="ASB39948.1"/>
    </source>
</evidence>
<dbReference type="EMBL" id="CP021422">
    <property type="protein sequence ID" value="ASB39948.1"/>
    <property type="molecule type" value="Genomic_DNA"/>
</dbReference>
<reference evidence="4" key="2">
    <citation type="submission" date="2017-05" db="EMBL/GenBank/DDBJ databases">
        <title>Improved OligoMM genomes.</title>
        <authorList>
            <person name="Garzetti D."/>
        </authorList>
    </citation>
    <scope>NUCLEOTIDE SEQUENCE [LARGE SCALE GENOMIC DNA]</scope>
    <source>
        <strain evidence="4">KB18</strain>
    </source>
</reference>
<protein>
    <submittedName>
        <fullName evidence="3">Uncharacterized protein</fullName>
    </submittedName>
</protein>
<feature type="transmembrane region" description="Helical" evidence="1">
    <location>
        <begin position="50"/>
        <end position="74"/>
    </location>
</feature>
<keyword evidence="4" id="KW-1185">Reference proteome</keyword>
<gene>
    <name evidence="2" type="ORF">ADH66_04340</name>
    <name evidence="3" type="ORF">I5Q82_14405</name>
</gene>
<sequence length="83" mass="9224">MKKDYGFRLLLWIASIVFTCTRYLCASIMCAGALGDKGTYEQALEVQGPFLPAMSLLCLFGALLLTCTDLAITIRNRKNNKDK</sequence>